<dbReference type="InterPro" id="IPR039758">
    <property type="entry name" value="NAGK-like"/>
</dbReference>
<dbReference type="Gene3D" id="3.30.420.40">
    <property type="match status" value="2"/>
</dbReference>
<dbReference type="InterPro" id="IPR043129">
    <property type="entry name" value="ATPase_NBD"/>
</dbReference>
<name>A0AAX2CH60_9BACI</name>
<dbReference type="EMBL" id="FMIK01000024">
    <property type="protein sequence ID" value="SCL92312.1"/>
    <property type="molecule type" value="Genomic_DNA"/>
</dbReference>
<dbReference type="AlphaFoldDB" id="A0AAX2CH60"/>
<dbReference type="CDD" id="cd24007">
    <property type="entry name" value="ASKHA_NBD_eukNAGK-like"/>
    <property type="match status" value="1"/>
</dbReference>
<protein>
    <submittedName>
        <fullName evidence="2">ATPase BadF/BadG/BcrA/BcrD type</fullName>
    </submittedName>
</protein>
<dbReference type="InterPro" id="IPR002731">
    <property type="entry name" value="ATPase_BadF"/>
</dbReference>
<comment type="caution">
    <text evidence="2">The sequence shown here is derived from an EMBL/GenBank/DDBJ whole genome shotgun (WGS) entry which is preliminary data.</text>
</comment>
<feature type="domain" description="ATPase BadF/BadG/BcrA/BcrD type" evidence="1">
    <location>
        <begin position="5"/>
        <end position="275"/>
    </location>
</feature>
<dbReference type="PANTHER" id="PTHR12862:SF0">
    <property type="entry name" value="N-ACETYL-D-GLUCOSAMINE KINASE"/>
    <property type="match status" value="1"/>
</dbReference>
<evidence type="ECO:0000313" key="2">
    <source>
        <dbReference type="EMBL" id="SCL92312.1"/>
    </source>
</evidence>
<dbReference type="PANTHER" id="PTHR12862">
    <property type="entry name" value="BADF TYPE ATPASE DOMAIN-CONTAINING PROTEIN"/>
    <property type="match status" value="1"/>
</dbReference>
<reference evidence="2 3" key="1">
    <citation type="submission" date="2016-08" db="EMBL/GenBank/DDBJ databases">
        <authorList>
            <person name="Loux V."/>
            <person name="Rue O."/>
        </authorList>
    </citation>
    <scope>NUCLEOTIDE SEQUENCE [LARGE SCALE GENOMIC DNA]</scope>
    <source>
        <strain evidence="2 3">AFSSA_08CEB44bac</strain>
    </source>
</reference>
<proteinExistence type="predicted"/>
<dbReference type="RefSeq" id="WP_087098709.1">
    <property type="nucleotide sequence ID" value="NZ_CP066179.1"/>
</dbReference>
<dbReference type="SUPFAM" id="SSF53067">
    <property type="entry name" value="Actin-like ATPase domain"/>
    <property type="match status" value="2"/>
</dbReference>
<evidence type="ECO:0000313" key="3">
    <source>
        <dbReference type="Proteomes" id="UP000242164"/>
    </source>
</evidence>
<sequence length="300" mass="33319">MKYIIGVDGGGTKTEAIAFDKNGKEIARGMSRFGNVLLDYERAISHICEAIDQCFQRLCKTECACIGIGLAGVNSIDIHALKERFITKYQTEIEIYNDAIIAHAALLEGNDGILTIAGTGAVCLGKKGERYEYSGGWGHILGDEGSGYWIALQALKRMTRAYDKRISFCKLGKVIQEKCHIVTPEDIKQLIYSKPKDHVASIAPIVVEAAKQGNTDAFQIIIRAGEELANITNYMYKRMLFEEPISIAVKGGILNSVPEIYAHFKTNCEKNIQEKIHFIQNDVSSAKGVYMLMAEKEDIW</sequence>
<accession>A0AAX2CH60</accession>
<gene>
    <name evidence="2" type="ORF">BCB44BAC_02027</name>
</gene>
<dbReference type="GO" id="GO:0045127">
    <property type="term" value="F:N-acetylglucosamine kinase activity"/>
    <property type="evidence" value="ECO:0007669"/>
    <property type="project" value="InterPro"/>
</dbReference>
<dbReference type="Pfam" id="PF01869">
    <property type="entry name" value="BcrAD_BadFG"/>
    <property type="match status" value="1"/>
</dbReference>
<evidence type="ECO:0000259" key="1">
    <source>
        <dbReference type="Pfam" id="PF01869"/>
    </source>
</evidence>
<dbReference type="Proteomes" id="UP000242164">
    <property type="component" value="Unassembled WGS sequence"/>
</dbReference>
<organism evidence="2 3">
    <name type="scientific">Bacillus cytotoxicus</name>
    <dbReference type="NCBI Taxonomy" id="580165"/>
    <lineage>
        <taxon>Bacteria</taxon>
        <taxon>Bacillati</taxon>
        <taxon>Bacillota</taxon>
        <taxon>Bacilli</taxon>
        <taxon>Bacillales</taxon>
        <taxon>Bacillaceae</taxon>
        <taxon>Bacillus</taxon>
        <taxon>Bacillus cereus group</taxon>
    </lineage>
</organism>